<accession>A0ACC2SCY8</accession>
<organism evidence="1 2">
    <name type="scientific">Entomophthora muscae</name>
    <dbReference type="NCBI Taxonomy" id="34485"/>
    <lineage>
        <taxon>Eukaryota</taxon>
        <taxon>Fungi</taxon>
        <taxon>Fungi incertae sedis</taxon>
        <taxon>Zoopagomycota</taxon>
        <taxon>Entomophthoromycotina</taxon>
        <taxon>Entomophthoromycetes</taxon>
        <taxon>Entomophthorales</taxon>
        <taxon>Entomophthoraceae</taxon>
        <taxon>Entomophthora</taxon>
    </lineage>
</organism>
<dbReference type="Proteomes" id="UP001165960">
    <property type="component" value="Unassembled WGS sequence"/>
</dbReference>
<comment type="caution">
    <text evidence="1">The sequence shown here is derived from an EMBL/GenBank/DDBJ whole genome shotgun (WGS) entry which is preliminary data.</text>
</comment>
<proteinExistence type="predicted"/>
<protein>
    <submittedName>
        <fullName evidence="1">HEAT repeat-containing protein 6, variant 2</fullName>
    </submittedName>
</protein>
<dbReference type="EMBL" id="QTSX02005243">
    <property type="protein sequence ID" value="KAJ9060163.1"/>
    <property type="molecule type" value="Genomic_DNA"/>
</dbReference>
<reference evidence="1" key="1">
    <citation type="submission" date="2022-04" db="EMBL/GenBank/DDBJ databases">
        <title>Genome of the entomopathogenic fungus Entomophthora muscae.</title>
        <authorList>
            <person name="Elya C."/>
            <person name="Lovett B.R."/>
            <person name="Lee E."/>
            <person name="Macias A.M."/>
            <person name="Hajek A.E."/>
            <person name="De Bivort B.L."/>
            <person name="Kasson M.T."/>
            <person name="De Fine Licht H.H."/>
            <person name="Stajich J.E."/>
        </authorList>
    </citation>
    <scope>NUCLEOTIDE SEQUENCE</scope>
    <source>
        <strain evidence="1">Berkeley</strain>
    </source>
</reference>
<sequence length="945" mass="106518">MEEHHPELDKLCLTHLRPPFILEKGLVRFFEDVGLTVSQVDQKKEFNINESSYHQRGGVKKLTFTVTSKKPGAENLFGCIFSAGKLLIENSPKAGGRREPKAAEKWSDVSINKRIFFAGLTFKYFSSISEVENGDRKQTVSWMKTNTLEAIFKVLYSSLEYCQADKRSSEIINLKLETLRAFSTFLHERGFLFQKHFQGLASLFNCQIRSLMKKEIKVSRWEAAISSRLAIDCAGSMCLRGGTKLDSPSLSLLFNSCFDVVKEPTTLNFLLRLDRAKILKAALRTLQIILKEDKRVFSGDIKSLLEILMNHVLPDSTNHFKGSEDRVALSFTEISSNSEFHLCSGSDADFHSDASKAKRILAVLESVRCFALQLLQTTIECNRSEAIIFWEVVLPKNDFLSDRSLISVLLNDPSSGVRSKAQESLSVLLKASQKFLEAAVYRDIGKSAFTSFSDKLGVILYQSSLGICQALLTEETKHGILALFKISELVLSCCSHNKTGDTLVHLFSQVVIHKINLSSDPEIRSASWRIFRVLLEADIKEETMSHLIDSKMDVNSCSLRQLAWEVLGNCDLKEEERSEAAHFLIAIIKTNRESWTRCAQIAELHIHDESPLVRASLLKMMFEFGTFFQLHNELDSQIEFWTCIIDDYLGQSTADKDPQVRVTICNGLGAIPSDVFDHLNNRRRLFCITLLLGYVDDEDAAVRASSFRALGLFAAFESLAEDSQFIYDALSLSINMIYDISLDVKARASWCLANLCDVLIPSELEKEIFFKAIEAGLASCESHDKLKWNGVRILGGLVRHATPDLLSAQSDWLENVASTIQANIRTGPLKVRWNACYAIKNMHNNPYFPPHPIPKWYDSLIIELLGALKNKNFKLKAASLSALAEINESASDILLESLQVVNSLVELLPTTKNRLNYQEISLFQPYEDQLLKTNMRLKSKSLKYA</sequence>
<evidence type="ECO:0000313" key="2">
    <source>
        <dbReference type="Proteomes" id="UP001165960"/>
    </source>
</evidence>
<name>A0ACC2SCY8_9FUNG</name>
<evidence type="ECO:0000313" key="1">
    <source>
        <dbReference type="EMBL" id="KAJ9060163.1"/>
    </source>
</evidence>
<gene>
    <name evidence="1" type="primary">HEATR6_1</name>
    <name evidence="1" type="ORF">DSO57_1033846</name>
</gene>
<keyword evidence="2" id="KW-1185">Reference proteome</keyword>